<evidence type="ECO:0000313" key="2">
    <source>
        <dbReference type="Proteomes" id="UP000297741"/>
    </source>
</evidence>
<comment type="caution">
    <text evidence="1">The sequence shown here is derived from an EMBL/GenBank/DDBJ whole genome shotgun (WGS) entry which is preliminary data.</text>
</comment>
<keyword evidence="2" id="KW-1185">Reference proteome</keyword>
<accession>A0ABY2KQC5</accession>
<reference evidence="1 2" key="1">
    <citation type="submission" date="2018-11" db="EMBL/GenBank/DDBJ databases">
        <title>Tabrizicola sp. isolated from sediment of alpine lake.</title>
        <authorList>
            <person name="Liu Z."/>
        </authorList>
    </citation>
    <scope>NUCLEOTIDE SEQUENCE [LARGE SCALE GENOMIC DNA]</scope>
    <source>
        <strain evidence="1 2">DRYC-M-16</strain>
    </source>
</reference>
<gene>
    <name evidence="1" type="ORF">EEB11_04815</name>
</gene>
<evidence type="ECO:0000313" key="1">
    <source>
        <dbReference type="EMBL" id="TGD44878.1"/>
    </source>
</evidence>
<protein>
    <submittedName>
        <fullName evidence="1">Uncharacterized protein</fullName>
    </submittedName>
</protein>
<proteinExistence type="predicted"/>
<dbReference type="Proteomes" id="UP000297741">
    <property type="component" value="Unassembled WGS sequence"/>
</dbReference>
<organism evidence="1 2">
    <name type="scientific">Pseudotabrizicola sediminis</name>
    <dbReference type="NCBI Taxonomy" id="2486418"/>
    <lineage>
        <taxon>Bacteria</taxon>
        <taxon>Pseudomonadati</taxon>
        <taxon>Pseudomonadota</taxon>
        <taxon>Alphaproteobacteria</taxon>
        <taxon>Rhodobacterales</taxon>
        <taxon>Paracoccaceae</taxon>
        <taxon>Pseudotabrizicola</taxon>
    </lineage>
</organism>
<dbReference type="EMBL" id="RPEM01000002">
    <property type="protein sequence ID" value="TGD44878.1"/>
    <property type="molecule type" value="Genomic_DNA"/>
</dbReference>
<name>A0ABY2KQC5_9RHOB</name>
<sequence length="65" mass="7282">MVARDNMLGNVVQLSMAGVPMMDIVKGMRAKFIEITAYVKNREDIKKLEVDLAAAVRNPGEYKKI</sequence>